<accession>A0A812N985</accession>
<proteinExistence type="predicted"/>
<evidence type="ECO:0000313" key="2">
    <source>
        <dbReference type="Proteomes" id="UP000604046"/>
    </source>
</evidence>
<keyword evidence="2" id="KW-1185">Reference proteome</keyword>
<name>A0A812N985_9DINO</name>
<organism evidence="1 2">
    <name type="scientific">Symbiodinium natans</name>
    <dbReference type="NCBI Taxonomy" id="878477"/>
    <lineage>
        <taxon>Eukaryota</taxon>
        <taxon>Sar</taxon>
        <taxon>Alveolata</taxon>
        <taxon>Dinophyceae</taxon>
        <taxon>Suessiales</taxon>
        <taxon>Symbiodiniaceae</taxon>
        <taxon>Symbiodinium</taxon>
    </lineage>
</organism>
<dbReference type="OrthoDB" id="417376at2759"/>
<comment type="caution">
    <text evidence="1">The sequence shown here is derived from an EMBL/GenBank/DDBJ whole genome shotgun (WGS) entry which is preliminary data.</text>
</comment>
<dbReference type="Proteomes" id="UP000604046">
    <property type="component" value="Unassembled WGS sequence"/>
</dbReference>
<protein>
    <submittedName>
        <fullName evidence="1">Uncharacterized protein</fullName>
    </submittedName>
</protein>
<dbReference type="AlphaFoldDB" id="A0A812N985"/>
<reference evidence="1" key="1">
    <citation type="submission" date="2021-02" db="EMBL/GenBank/DDBJ databases">
        <authorList>
            <person name="Dougan E. K."/>
            <person name="Rhodes N."/>
            <person name="Thang M."/>
            <person name="Chan C."/>
        </authorList>
    </citation>
    <scope>NUCLEOTIDE SEQUENCE</scope>
</reference>
<dbReference type="EMBL" id="CAJNDS010002002">
    <property type="protein sequence ID" value="CAE7295055.1"/>
    <property type="molecule type" value="Genomic_DNA"/>
</dbReference>
<gene>
    <name evidence="1" type="ORF">SNAT2548_LOCUS15534</name>
</gene>
<evidence type="ECO:0000313" key="1">
    <source>
        <dbReference type="EMBL" id="CAE7295055.1"/>
    </source>
</evidence>
<sequence>MTKVLQAAGHTMTGNATLGVRALREDYCKPSNRAEIPRNLTAISEALEVGKFERVASQEREDFPRFRYLFESGELLPPAVFMQALELGAYETINGVQLLFDPEVLVLRDNLVISYKALVAKIRQKASKEIDRLPDALLRKFASAWHAWESAWLRNREVHAVEALQPSVKAILALEPLIVSAEKERLLPWPRVQHQKAITLKCLEGFVHAFGELAASVLPSNKREKDHDARLLLLMDHVLSLRGEKMEKSPQSPSQPYLLETLSKAPNVLFPDHQVSAAEASTLLGSHALAPREGQGVPLESYAFKLLGTSGEANTHREGNPRGDLAQKAADHANELLSAFENLKDMLMSLKTTLEHIDPALDKDEAFVATLQRFERAFRRSRRLFLEPDNLA</sequence>